<dbReference type="Proteomes" id="UP001239795">
    <property type="component" value="Unassembled WGS sequence"/>
</dbReference>
<proteinExistence type="predicted"/>
<evidence type="ECO:0000313" key="2">
    <source>
        <dbReference type="EMBL" id="KAK1452190.1"/>
    </source>
</evidence>
<feature type="region of interest" description="Disordered" evidence="1">
    <location>
        <begin position="96"/>
        <end position="132"/>
    </location>
</feature>
<dbReference type="AlphaFoldDB" id="A0AAI9U997"/>
<dbReference type="EMBL" id="MLGG01000046">
    <property type="protein sequence ID" value="KAK1452190.1"/>
    <property type="molecule type" value="Genomic_DNA"/>
</dbReference>
<organism evidence="2 3">
    <name type="scientific">Colletotrichum melonis</name>
    <dbReference type="NCBI Taxonomy" id="1209925"/>
    <lineage>
        <taxon>Eukaryota</taxon>
        <taxon>Fungi</taxon>
        <taxon>Dikarya</taxon>
        <taxon>Ascomycota</taxon>
        <taxon>Pezizomycotina</taxon>
        <taxon>Sordariomycetes</taxon>
        <taxon>Hypocreomycetidae</taxon>
        <taxon>Glomerellales</taxon>
        <taxon>Glomerellaceae</taxon>
        <taxon>Colletotrichum</taxon>
        <taxon>Colletotrichum acutatum species complex</taxon>
    </lineage>
</organism>
<feature type="compositionally biased region" description="Polar residues" evidence="1">
    <location>
        <begin position="102"/>
        <end position="113"/>
    </location>
</feature>
<sequence length="132" mass="14199">MLSAANHSNAKKGLRRRAAVGNVRDGDVYCVPLSLAAPPETQIDRNLSPLPDQNECTHRLSRVSDRPRGFWGLFAPWAVQAGSNVVSPAVGWKAGKRDDSQARTVEAQTSSNFPAVARDGRDPAIAPAKRAQ</sequence>
<comment type="caution">
    <text evidence="2">The sequence shown here is derived from an EMBL/GenBank/DDBJ whole genome shotgun (WGS) entry which is preliminary data.</text>
</comment>
<reference evidence="2 3" key="1">
    <citation type="submission" date="2016-10" db="EMBL/GenBank/DDBJ databases">
        <title>The genome sequence of Colletotrichum fioriniae PJ7.</title>
        <authorList>
            <person name="Baroncelli R."/>
        </authorList>
    </citation>
    <scope>NUCLEOTIDE SEQUENCE [LARGE SCALE GENOMIC DNA]</scope>
    <source>
        <strain evidence="2">Col 31</strain>
    </source>
</reference>
<evidence type="ECO:0000313" key="3">
    <source>
        <dbReference type="Proteomes" id="UP001239795"/>
    </source>
</evidence>
<name>A0AAI9U997_9PEZI</name>
<gene>
    <name evidence="2" type="ORF">CMEL01_06764</name>
</gene>
<keyword evidence="3" id="KW-1185">Reference proteome</keyword>
<protein>
    <submittedName>
        <fullName evidence="2">Uncharacterized protein</fullName>
    </submittedName>
</protein>
<evidence type="ECO:0000256" key="1">
    <source>
        <dbReference type="SAM" id="MobiDB-lite"/>
    </source>
</evidence>
<accession>A0AAI9U997</accession>